<keyword evidence="2" id="KW-1185">Reference proteome</keyword>
<organism evidence="1 2">
    <name type="scientific">Alicyclobacillus ferrooxydans</name>
    <dbReference type="NCBI Taxonomy" id="471514"/>
    <lineage>
        <taxon>Bacteria</taxon>
        <taxon>Bacillati</taxon>
        <taxon>Bacillota</taxon>
        <taxon>Bacilli</taxon>
        <taxon>Bacillales</taxon>
        <taxon>Alicyclobacillaceae</taxon>
        <taxon>Alicyclobacillus</taxon>
    </lineage>
</organism>
<protein>
    <submittedName>
        <fullName evidence="1">Uncharacterized protein</fullName>
    </submittedName>
</protein>
<dbReference type="PATRIC" id="fig|471514.4.peg.218"/>
<name>A0A0N8PPX9_9BACL</name>
<evidence type="ECO:0000313" key="1">
    <source>
        <dbReference type="EMBL" id="KPV45573.1"/>
    </source>
</evidence>
<dbReference type="OrthoDB" id="2629255at2"/>
<dbReference type="RefSeq" id="WP_054967349.1">
    <property type="nucleotide sequence ID" value="NZ_LJCO01000008.1"/>
</dbReference>
<evidence type="ECO:0000313" key="2">
    <source>
        <dbReference type="Proteomes" id="UP000050482"/>
    </source>
</evidence>
<dbReference type="EMBL" id="LJCO01000008">
    <property type="protein sequence ID" value="KPV45573.1"/>
    <property type="molecule type" value="Genomic_DNA"/>
</dbReference>
<dbReference type="AlphaFoldDB" id="A0A0N8PPX9"/>
<accession>A0A0N8PPX9</accession>
<reference evidence="1 2" key="1">
    <citation type="submission" date="2015-09" db="EMBL/GenBank/DDBJ databases">
        <title>Draft genome sequence of Alicyclobacillus ferrooxydans DSM 22381.</title>
        <authorList>
            <person name="Hemp J."/>
        </authorList>
    </citation>
    <scope>NUCLEOTIDE SEQUENCE [LARGE SCALE GENOMIC DNA]</scope>
    <source>
        <strain evidence="1 2">TC-34</strain>
    </source>
</reference>
<proteinExistence type="predicted"/>
<dbReference type="STRING" id="471514.AN477_01190"/>
<sequence>MSDNDVNKPSPLRFRYDAAYEKLMDVIRTAGLNAYDVIAEAVDDEPPKKAVLIRIRYGDGFRQTKEQSFDESCLRVPCAEMIEFFQQVAKDCNQTNITEYRAYMKNPRP</sequence>
<dbReference type="Proteomes" id="UP000050482">
    <property type="component" value="Unassembled WGS sequence"/>
</dbReference>
<gene>
    <name evidence="1" type="ORF">AN477_01190</name>
</gene>
<comment type="caution">
    <text evidence="1">The sequence shown here is derived from an EMBL/GenBank/DDBJ whole genome shotgun (WGS) entry which is preliminary data.</text>
</comment>